<dbReference type="Gene3D" id="3.50.50.60">
    <property type="entry name" value="FAD/NAD(P)-binding domain"/>
    <property type="match status" value="2"/>
</dbReference>
<dbReference type="EMBL" id="MU002033">
    <property type="protein sequence ID" value="KAF2791181.1"/>
    <property type="molecule type" value="Genomic_DNA"/>
</dbReference>
<name>A0A6A6X4L8_9PLEO</name>
<evidence type="ECO:0000313" key="6">
    <source>
        <dbReference type="Proteomes" id="UP000799757"/>
    </source>
</evidence>
<keyword evidence="3" id="KW-0560">Oxidoreductase</keyword>
<dbReference type="OrthoDB" id="655030at2759"/>
<dbReference type="GO" id="GO:0071949">
    <property type="term" value="F:FAD binding"/>
    <property type="evidence" value="ECO:0007669"/>
    <property type="project" value="InterPro"/>
</dbReference>
<dbReference type="InterPro" id="IPR051704">
    <property type="entry name" value="FAD_aromatic-hydroxylase"/>
</dbReference>
<gene>
    <name evidence="5" type="ORF">K505DRAFT_327057</name>
</gene>
<feature type="domain" description="FAD-binding" evidence="4">
    <location>
        <begin position="77"/>
        <end position="298"/>
    </location>
</feature>
<dbReference type="GO" id="GO:0016491">
    <property type="term" value="F:oxidoreductase activity"/>
    <property type="evidence" value="ECO:0007669"/>
    <property type="project" value="UniProtKB-KW"/>
</dbReference>
<keyword evidence="6" id="KW-1185">Reference proteome</keyword>
<protein>
    <submittedName>
        <fullName evidence="5">FAD/NAD(P)-binding domain-containing protein</fullName>
    </submittedName>
</protein>
<dbReference type="PRINTS" id="PR00420">
    <property type="entry name" value="RNGMNOXGNASE"/>
</dbReference>
<reference evidence="5" key="1">
    <citation type="journal article" date="2020" name="Stud. Mycol.">
        <title>101 Dothideomycetes genomes: a test case for predicting lifestyles and emergence of pathogens.</title>
        <authorList>
            <person name="Haridas S."/>
            <person name="Albert R."/>
            <person name="Binder M."/>
            <person name="Bloem J."/>
            <person name="Labutti K."/>
            <person name="Salamov A."/>
            <person name="Andreopoulos B."/>
            <person name="Baker S."/>
            <person name="Barry K."/>
            <person name="Bills G."/>
            <person name="Bluhm B."/>
            <person name="Cannon C."/>
            <person name="Castanera R."/>
            <person name="Culley D."/>
            <person name="Daum C."/>
            <person name="Ezra D."/>
            <person name="Gonzalez J."/>
            <person name="Henrissat B."/>
            <person name="Kuo A."/>
            <person name="Liang C."/>
            <person name="Lipzen A."/>
            <person name="Lutzoni F."/>
            <person name="Magnuson J."/>
            <person name="Mondo S."/>
            <person name="Nolan M."/>
            <person name="Ohm R."/>
            <person name="Pangilinan J."/>
            <person name="Park H.-J."/>
            <person name="Ramirez L."/>
            <person name="Alfaro M."/>
            <person name="Sun H."/>
            <person name="Tritt A."/>
            <person name="Yoshinaga Y."/>
            <person name="Zwiers L.-H."/>
            <person name="Turgeon B."/>
            <person name="Goodwin S."/>
            <person name="Spatafora J."/>
            <person name="Crous P."/>
            <person name="Grigoriev I."/>
        </authorList>
    </citation>
    <scope>NUCLEOTIDE SEQUENCE</scope>
    <source>
        <strain evidence="5">CBS 109.77</strain>
    </source>
</reference>
<dbReference type="PANTHER" id="PTHR46865">
    <property type="entry name" value="OXIDOREDUCTASE-RELATED"/>
    <property type="match status" value="1"/>
</dbReference>
<dbReference type="InterPro" id="IPR036188">
    <property type="entry name" value="FAD/NAD-bd_sf"/>
</dbReference>
<keyword evidence="2" id="KW-0274">FAD</keyword>
<dbReference type="Proteomes" id="UP000799757">
    <property type="component" value="Unassembled WGS sequence"/>
</dbReference>
<evidence type="ECO:0000259" key="4">
    <source>
        <dbReference type="Pfam" id="PF01494"/>
    </source>
</evidence>
<keyword evidence="1" id="KW-0285">Flavoprotein</keyword>
<dbReference type="PANTHER" id="PTHR46865:SF7">
    <property type="entry name" value="MONOOXYGENASE, PUTATIVE (AFU_ORTHOLOGUE AFUA_8G07040)-RELATED"/>
    <property type="match status" value="1"/>
</dbReference>
<sequence>MGLLNTIKALCVAEKGADIVDTNGNLVAHFGINKAAEGGQRGLTSEYEIMRGDLVNVLYERSLEQRAKIDEEGKEGGGELKYEFGKTVTELAQGDDGVDVTFSDGQKKRFDLVVGADGQGSRTRRMAFGQEVSKEAFKSIGVHTAYYSIPRAKGEGEMAQLFFAPGSRFLLTRNSDRPMTQVYLFIMKDAERLKAVYKESIEEQKEVWAEAFKGAGWQSDRLLGALSSCDDWYAHEVAQIKMKSWYTGRVVLLGDAGYGPSPFTGMGTTASLVGAYVLAGELARNGRDVGAALKAYNEIIRLPVDECQKMPSSIGMFFPSSRIGVWILNKAVWAISSLRIDERINRWLPKSKEEVAWKIPEYPELNLD</sequence>
<evidence type="ECO:0000313" key="5">
    <source>
        <dbReference type="EMBL" id="KAF2791181.1"/>
    </source>
</evidence>
<dbReference type="InterPro" id="IPR002938">
    <property type="entry name" value="FAD-bd"/>
</dbReference>
<dbReference type="SUPFAM" id="SSF51905">
    <property type="entry name" value="FAD/NAD(P)-binding domain"/>
    <property type="match status" value="1"/>
</dbReference>
<dbReference type="AlphaFoldDB" id="A0A6A6X4L8"/>
<evidence type="ECO:0000256" key="2">
    <source>
        <dbReference type="ARBA" id="ARBA00022827"/>
    </source>
</evidence>
<accession>A0A6A6X4L8</accession>
<proteinExistence type="predicted"/>
<organism evidence="5 6">
    <name type="scientific">Melanomma pulvis-pyrius CBS 109.77</name>
    <dbReference type="NCBI Taxonomy" id="1314802"/>
    <lineage>
        <taxon>Eukaryota</taxon>
        <taxon>Fungi</taxon>
        <taxon>Dikarya</taxon>
        <taxon>Ascomycota</taxon>
        <taxon>Pezizomycotina</taxon>
        <taxon>Dothideomycetes</taxon>
        <taxon>Pleosporomycetidae</taxon>
        <taxon>Pleosporales</taxon>
        <taxon>Melanommataceae</taxon>
        <taxon>Melanomma</taxon>
    </lineage>
</organism>
<evidence type="ECO:0000256" key="3">
    <source>
        <dbReference type="ARBA" id="ARBA00023002"/>
    </source>
</evidence>
<evidence type="ECO:0000256" key="1">
    <source>
        <dbReference type="ARBA" id="ARBA00022630"/>
    </source>
</evidence>
<dbReference type="Pfam" id="PF01494">
    <property type="entry name" value="FAD_binding_3"/>
    <property type="match status" value="1"/>
</dbReference>